<dbReference type="EMBL" id="JH712069">
    <property type="protein sequence ID" value="EFO19327.2"/>
    <property type="molecule type" value="Genomic_DNA"/>
</dbReference>
<dbReference type="SUPFAM" id="SSF50729">
    <property type="entry name" value="PH domain-like"/>
    <property type="match status" value="1"/>
</dbReference>
<dbReference type="RefSeq" id="XP_020301942.1">
    <property type="nucleotide sequence ID" value="XM_020447869.1"/>
</dbReference>
<gene>
    <name evidence="4" type="ORF">LOAG_09166</name>
</gene>
<dbReference type="OrthoDB" id="1854502at2759"/>
<dbReference type="InParanoid" id="A0A1S0TTU9"/>
<reference evidence="4" key="1">
    <citation type="submission" date="2012-04" db="EMBL/GenBank/DDBJ databases">
        <title>The Genome Sequence of Loa loa.</title>
        <authorList>
            <consortium name="The Broad Institute Genome Sequencing Platform"/>
            <consortium name="Broad Institute Genome Sequencing Center for Infectious Disease"/>
            <person name="Nutman T.B."/>
            <person name="Fink D.L."/>
            <person name="Russ C."/>
            <person name="Young S."/>
            <person name="Zeng Q."/>
            <person name="Gargeya S."/>
            <person name="Alvarado L."/>
            <person name="Berlin A."/>
            <person name="Chapman S.B."/>
            <person name="Chen Z."/>
            <person name="Freedman E."/>
            <person name="Gellesch M."/>
            <person name="Goldberg J."/>
            <person name="Griggs A."/>
            <person name="Gujja S."/>
            <person name="Heilman E.R."/>
            <person name="Heiman D."/>
            <person name="Howarth C."/>
            <person name="Mehta T."/>
            <person name="Neiman D."/>
            <person name="Pearson M."/>
            <person name="Roberts A."/>
            <person name="Saif S."/>
            <person name="Shea T."/>
            <person name="Shenoy N."/>
            <person name="Sisk P."/>
            <person name="Stolte C."/>
            <person name="Sykes S."/>
            <person name="White J."/>
            <person name="Yandava C."/>
            <person name="Haas B."/>
            <person name="Henn M.R."/>
            <person name="Nusbaum C."/>
            <person name="Birren B."/>
        </authorList>
    </citation>
    <scope>NUCLEOTIDE SEQUENCE [LARGE SCALE GENOMIC DNA]</scope>
</reference>
<dbReference type="GeneID" id="9946602"/>
<keyword evidence="1" id="KW-0175">Coiled coil</keyword>
<dbReference type="Pfam" id="PF00169">
    <property type="entry name" value="PH"/>
    <property type="match status" value="1"/>
</dbReference>
<dbReference type="OMA" id="YSWEVES"/>
<dbReference type="CTD" id="9946602"/>
<feature type="region of interest" description="Disordered" evidence="2">
    <location>
        <begin position="21"/>
        <end position="42"/>
    </location>
</feature>
<dbReference type="PROSITE" id="PS50003">
    <property type="entry name" value="PH_DOMAIN"/>
    <property type="match status" value="1"/>
</dbReference>
<proteinExistence type="predicted"/>
<evidence type="ECO:0000313" key="4">
    <source>
        <dbReference type="EMBL" id="EFO19327.2"/>
    </source>
</evidence>
<name>A0A1S0TTU9_LOALO</name>
<feature type="compositionally biased region" description="Low complexity" evidence="2">
    <location>
        <begin position="29"/>
        <end position="39"/>
    </location>
</feature>
<protein>
    <recommendedName>
        <fullName evidence="3">PH domain-containing protein</fullName>
    </recommendedName>
</protein>
<dbReference type="Gene3D" id="2.30.29.30">
    <property type="entry name" value="Pleckstrin-homology domain (PH domain)/Phosphotyrosine-binding domain (PTB)"/>
    <property type="match status" value="1"/>
</dbReference>
<organism evidence="4">
    <name type="scientific">Loa loa</name>
    <name type="common">Eye worm</name>
    <name type="synonym">Filaria loa</name>
    <dbReference type="NCBI Taxonomy" id="7209"/>
    <lineage>
        <taxon>Eukaryota</taxon>
        <taxon>Metazoa</taxon>
        <taxon>Ecdysozoa</taxon>
        <taxon>Nematoda</taxon>
        <taxon>Chromadorea</taxon>
        <taxon>Rhabditida</taxon>
        <taxon>Spirurina</taxon>
        <taxon>Spiruromorpha</taxon>
        <taxon>Filarioidea</taxon>
        <taxon>Onchocercidae</taxon>
        <taxon>Loa</taxon>
    </lineage>
</organism>
<accession>A0A1S0TTU9</accession>
<dbReference type="AlphaFoldDB" id="A0A1S0TTU9"/>
<dbReference type="KEGG" id="loa:LOAG_09166"/>
<dbReference type="InterPro" id="IPR001849">
    <property type="entry name" value="PH_domain"/>
</dbReference>
<dbReference type="InterPro" id="IPR011993">
    <property type="entry name" value="PH-like_dom_sf"/>
</dbReference>
<evidence type="ECO:0000256" key="1">
    <source>
        <dbReference type="SAM" id="Coils"/>
    </source>
</evidence>
<evidence type="ECO:0000256" key="2">
    <source>
        <dbReference type="SAM" id="MobiDB-lite"/>
    </source>
</evidence>
<feature type="coiled-coil region" evidence="1">
    <location>
        <begin position="237"/>
        <end position="285"/>
    </location>
</feature>
<dbReference type="SMART" id="SM00233">
    <property type="entry name" value="PH"/>
    <property type="match status" value="1"/>
</dbReference>
<evidence type="ECO:0000259" key="3">
    <source>
        <dbReference type="PROSITE" id="PS50003"/>
    </source>
</evidence>
<sequence length="316" mass="36364">MDDDNIKQHMQIQVSIAASIGQGGSDVKSQSSRGTSTSSPDNVAVQATDITGTILRSGYLAKRIWRFARSTSYFVLRDNGKFYFYKSKTIAENPQKYKGFTNVKDIYIVPRGSKGFVIYTKKSVWYLKARTSQDRDDWVEKLKSTRAYLRMKDEEELKRILNVPSSQWEKLSTSKIIIDMDESLQIAFKNLRELEVKLNDFRHSLPNGKQLDKAQLADLDDTSHKVITGIQNSLGAVERYFAESKSLQNEMKRMINDLNYESQQRSNLLRQIELQAKQLNCIEKESVRLKSKFTSEELSKFDDLILAPESESEREV</sequence>
<feature type="domain" description="PH" evidence="3">
    <location>
        <begin position="53"/>
        <end position="147"/>
    </location>
</feature>